<dbReference type="AlphaFoldDB" id="A0A811UGM7"/>
<reference evidence="2" key="1">
    <citation type="submission" date="2020-11" db="EMBL/GenBank/DDBJ databases">
        <authorList>
            <person name="Whitehead M."/>
        </authorList>
    </citation>
    <scope>NUCLEOTIDE SEQUENCE</scope>
    <source>
        <strain evidence="2">EGII</strain>
    </source>
</reference>
<evidence type="ECO:0000313" key="3">
    <source>
        <dbReference type="Proteomes" id="UP000606786"/>
    </source>
</evidence>
<proteinExistence type="predicted"/>
<keyword evidence="1" id="KW-0472">Membrane</keyword>
<feature type="transmembrane region" description="Helical" evidence="1">
    <location>
        <begin position="62"/>
        <end position="86"/>
    </location>
</feature>
<evidence type="ECO:0000313" key="2">
    <source>
        <dbReference type="EMBL" id="CAD6996363.1"/>
    </source>
</evidence>
<dbReference type="EMBL" id="CAJHJT010000001">
    <property type="protein sequence ID" value="CAD6996363.1"/>
    <property type="molecule type" value="Genomic_DNA"/>
</dbReference>
<comment type="caution">
    <text evidence="2">The sequence shown here is derived from an EMBL/GenBank/DDBJ whole genome shotgun (WGS) entry which is preliminary data.</text>
</comment>
<keyword evidence="3" id="KW-1185">Reference proteome</keyword>
<feature type="transmembrane region" description="Helical" evidence="1">
    <location>
        <begin position="98"/>
        <end position="119"/>
    </location>
</feature>
<dbReference type="Proteomes" id="UP000606786">
    <property type="component" value="Unassembled WGS sequence"/>
</dbReference>
<gene>
    <name evidence="2" type="ORF">CCAP1982_LOCUS5041</name>
</gene>
<dbReference type="OrthoDB" id="6682367at2759"/>
<accession>A0A811UGM7</accession>
<sequence>MILTDAPTAHAAAQLCASPNGCLSNVKRRDLFRYVRWLMWGAAIRPIPFENHLPRRLGNYSAIINVILEIFLLLTVIHIFVLFILTLYLNYGSGDLEFFIGCSIQSMLYFWAIIIKIIFRRVRPELVRDIMDYVNEKYIVHSAVGM</sequence>
<name>A0A811UGM7_CERCA</name>
<keyword evidence="1" id="KW-0812">Transmembrane</keyword>
<evidence type="ECO:0000256" key="1">
    <source>
        <dbReference type="SAM" id="Phobius"/>
    </source>
</evidence>
<organism evidence="2 3">
    <name type="scientific">Ceratitis capitata</name>
    <name type="common">Mediterranean fruit fly</name>
    <name type="synonym">Tephritis capitata</name>
    <dbReference type="NCBI Taxonomy" id="7213"/>
    <lineage>
        <taxon>Eukaryota</taxon>
        <taxon>Metazoa</taxon>
        <taxon>Ecdysozoa</taxon>
        <taxon>Arthropoda</taxon>
        <taxon>Hexapoda</taxon>
        <taxon>Insecta</taxon>
        <taxon>Pterygota</taxon>
        <taxon>Neoptera</taxon>
        <taxon>Endopterygota</taxon>
        <taxon>Diptera</taxon>
        <taxon>Brachycera</taxon>
        <taxon>Muscomorpha</taxon>
        <taxon>Tephritoidea</taxon>
        <taxon>Tephritidae</taxon>
        <taxon>Ceratitis</taxon>
        <taxon>Ceratitis</taxon>
    </lineage>
</organism>
<protein>
    <submittedName>
        <fullName evidence="2">(Mediterranean fruit fly) hypothetical protein</fullName>
    </submittedName>
</protein>
<keyword evidence="1" id="KW-1133">Transmembrane helix</keyword>